<evidence type="ECO:0000259" key="8">
    <source>
        <dbReference type="PROSITE" id="PS50104"/>
    </source>
</evidence>
<accession>A0A0C3VJX0</accession>
<dbReference type="EnsemblPlants" id="AES71667">
    <property type="protein sequence ID" value="AES71667"/>
    <property type="gene ID" value="MTR_3g080470"/>
</dbReference>
<evidence type="ECO:0000256" key="5">
    <source>
        <dbReference type="ARBA" id="ARBA00022821"/>
    </source>
</evidence>
<dbReference type="GO" id="GO:0007165">
    <property type="term" value="P:signal transduction"/>
    <property type="evidence" value="ECO:0007669"/>
    <property type="project" value="InterPro"/>
</dbReference>
<keyword evidence="6" id="KW-0520">NAD</keyword>
<evidence type="ECO:0000256" key="6">
    <source>
        <dbReference type="ARBA" id="ARBA00023027"/>
    </source>
</evidence>
<keyword evidence="3" id="KW-0677">Repeat</keyword>
<dbReference type="InterPro" id="IPR035897">
    <property type="entry name" value="Toll_tir_struct_dom_sf"/>
</dbReference>
<dbReference type="eggNOG" id="ENOG502R41B">
    <property type="taxonomic scope" value="Eukaryota"/>
</dbReference>
<dbReference type="PANTHER" id="PTHR11017">
    <property type="entry name" value="LEUCINE-RICH REPEAT-CONTAINING PROTEIN"/>
    <property type="match status" value="1"/>
</dbReference>
<evidence type="ECO:0000256" key="4">
    <source>
        <dbReference type="ARBA" id="ARBA00022801"/>
    </source>
</evidence>
<dbReference type="Gene3D" id="1.10.8.430">
    <property type="entry name" value="Helical domain of apoptotic protease-activating factors"/>
    <property type="match status" value="1"/>
</dbReference>
<dbReference type="FunFam" id="1.10.8.430:FF:000002">
    <property type="entry name" value="Disease resistance protein (TIR-NBS-LRR class)"/>
    <property type="match status" value="1"/>
</dbReference>
<evidence type="ECO:0000313" key="11">
    <source>
        <dbReference type="Proteomes" id="UP000002051"/>
    </source>
</evidence>
<evidence type="ECO:0000256" key="7">
    <source>
        <dbReference type="ARBA" id="ARBA00047304"/>
    </source>
</evidence>
<gene>
    <name evidence="10" type="primary">11438935</name>
    <name evidence="9" type="ordered locus">MTR_3g080470</name>
</gene>
<dbReference type="InterPro" id="IPR058192">
    <property type="entry name" value="WHD_ROQ1-like"/>
</dbReference>
<evidence type="ECO:0000313" key="10">
    <source>
        <dbReference type="EnsemblPlants" id="AES71667"/>
    </source>
</evidence>
<reference evidence="10" key="3">
    <citation type="submission" date="2015-04" db="UniProtKB">
        <authorList>
            <consortium name="EnsemblPlants"/>
        </authorList>
    </citation>
    <scope>IDENTIFICATION</scope>
    <source>
        <strain evidence="10">cv. Jemalong A17</strain>
    </source>
</reference>
<dbReference type="InterPro" id="IPR032675">
    <property type="entry name" value="LRR_dom_sf"/>
</dbReference>
<dbReference type="Gene3D" id="3.80.10.10">
    <property type="entry name" value="Ribonuclease Inhibitor"/>
    <property type="match status" value="4"/>
</dbReference>
<dbReference type="GO" id="GO:0061809">
    <property type="term" value="F:NAD+ nucleosidase activity, cyclic ADP-ribose generating"/>
    <property type="evidence" value="ECO:0007669"/>
    <property type="project" value="UniProtKB-EC"/>
</dbReference>
<dbReference type="SUPFAM" id="SSF52058">
    <property type="entry name" value="L domain-like"/>
    <property type="match status" value="2"/>
</dbReference>
<dbReference type="PANTHER" id="PTHR11017:SF559">
    <property type="entry name" value="DISEASE RESISTANCE PROTEIN CHL1"/>
    <property type="match status" value="1"/>
</dbReference>
<dbReference type="Pfam" id="PF23282">
    <property type="entry name" value="WHD_ROQ1"/>
    <property type="match status" value="1"/>
</dbReference>
<comment type="catalytic activity">
    <reaction evidence="7">
        <text>NAD(+) + H2O = ADP-D-ribose + nicotinamide + H(+)</text>
        <dbReference type="Rhea" id="RHEA:16301"/>
        <dbReference type="ChEBI" id="CHEBI:15377"/>
        <dbReference type="ChEBI" id="CHEBI:15378"/>
        <dbReference type="ChEBI" id="CHEBI:17154"/>
        <dbReference type="ChEBI" id="CHEBI:57540"/>
        <dbReference type="ChEBI" id="CHEBI:57967"/>
        <dbReference type="EC" id="3.2.2.6"/>
    </reaction>
    <physiologicalReaction direction="left-to-right" evidence="7">
        <dbReference type="Rhea" id="RHEA:16302"/>
    </physiologicalReaction>
</comment>
<protein>
    <recommendedName>
        <fullName evidence="1">ADP-ribosyl cyclase/cyclic ADP-ribose hydrolase</fullName>
        <ecNumber evidence="1">3.2.2.6</ecNumber>
    </recommendedName>
</protein>
<dbReference type="Pfam" id="PF00931">
    <property type="entry name" value="NB-ARC"/>
    <property type="match status" value="2"/>
</dbReference>
<dbReference type="InterPro" id="IPR044974">
    <property type="entry name" value="Disease_R_plants"/>
</dbReference>
<dbReference type="PROSITE" id="PS50104">
    <property type="entry name" value="TIR"/>
    <property type="match status" value="2"/>
</dbReference>
<sequence>MEDCSQNSKWKYHVFLSFRGEDTRLGFTDHLYAALVRKSIITFRDDEELARGEVISQKLLLAIEESLSAVLIISKNYANSAWCLDELVKILESKRLLGQQVFPVFYGVDPSDVRNQRGSFAEAFKKHEEKFSESKEKVQKWRDALREVANLSGWDSKDQHETKLIEEVIAQVWKRLELKFPSYNDGLVAIDVRLEELYSTLKLGLEDVHFIGIWGMGGIGKTTLTTALFKKIKSQFDVSCFIANVREVSGERNQYLQQLQNKILSHLNIKGMVIETLSQGKDSLRNLLSNKKVLLVLDDVSSKSQLENLAGSQEWFGRGSRIIVTTRDKHLLISHDVLFEMYESKILNKSESLHLFCEKAFKEDAPKEGFVELSESVVEYARGLPLALEVLGSFLCGRSLSDWEDALIKIKQVPHDDILNKLRISYDMLEDEHKTIFLDIACFFKGWYKHKVIQILESCGLHPTVGINVLIEKSLLTFDGRVIWLHDMLEEMAKTIVIQESPNDPGRRSRLWSLEDIDQVLKKNKGTEIVQGIVLKSSPSTLYEAHWDPEAFTKMGNLRLLIILCDLHLSLGLKCLSSSLKVLVWWGYPLNSLPVGIQLDELVHLQMINSKIKQLWNGNEYYGKLKVIDLSNSKDLRQTPNVSGIPNLEELYFNDCIKLVEVHQSIRQHKKLRILSLMGCVDLKIFPKKLEMFSLKMLFLSYCSNIKRLPDFGKNMTCITELNLLNCENLLSLPNSICNLKSLRILNISGCSKICNLPDGINQIMALEDIDLSRTAIRDLDPSLLQLGNLKRLSLRSCRDPATNSSWNFHLPFGKKFSFFPAQTTSLTLPPFLSGLSSLTELDLSDCNLTDSSIPHDIDCLSSLERLILSGNNFVCLPTHYISNLSKLRYLELEDCPQLQSLPMLQPQVRLYVTDSDAREAYALDPQKIWKLFESSDKKLLHSSLYRVPDFPYPMYFEMPSRFDNQNFFPLTSSYVSKLDAIASVKVDIPDDCLLSDWWGVAVFVALEAEGFVARHMRLSWNFDTLGPEDGPSLSLLTGSTAANDSYLFTLVVSGDFIYIQRHLSGDPKFMRKQFSKHRKPELSENSSLRFEVQVEGCKIRKCGWRMLRKEDYLEDLKMLNSSGLVVAHSDSGHSAGMNQSSEVESKVKETTALDVQNIERSNENFSLGKMLHNIRQGLGVSMLALISMMVGATIFHSPVNGLRFKKSAPTNETVTNKLFKSQWISSNDIVLKVNTPQLPDNPRNRKVLQSYKLAHCYSVSMEDFSQNSKWKYHVFLSFRGEDTRLGFTDHLYASLVRKSIITFRDDEELARGEVISQKLLHAIEESLSAIVIISKNYADSAWCLDELVKILESKRLLGQQVFPIFYGVDPSDVRNQRGSFAEAFKKHEEKFSESKEKVQRWRDALREVANFSGWDSKDQHETKLIEEVIAQVWKRLELKFPSYNDGLVAIDVRLEELYSTLKLGLEDVHFIGIWGMGGIGKTTLTTALFKKIKSQFDVSCFITNVREGTELVQGIVLKSSPSTLYEAHWDPEAFSKMGNLRLLIILCDLHLSLGLKCLSSSLKVPVWWGYPLNSLPVGVQLDELVNLQMINSKVKQLWNGNKYYGKLKVIDLSNSKDLRQTPNVSGIPNLEELYLNDCTKLVEVHQSIRQHKKLRVCLDGGMF</sequence>
<dbReference type="InterPro" id="IPR000157">
    <property type="entry name" value="TIR_dom"/>
</dbReference>
<evidence type="ECO:0000256" key="2">
    <source>
        <dbReference type="ARBA" id="ARBA00022614"/>
    </source>
</evidence>
<keyword evidence="11" id="KW-1185">Reference proteome</keyword>
<dbReference type="OrthoDB" id="1422693at2759"/>
<dbReference type="Proteomes" id="UP000002051">
    <property type="component" value="Chromosome 3"/>
</dbReference>
<feature type="domain" description="TIR" evidence="8">
    <location>
        <begin position="1271"/>
        <end position="1437"/>
    </location>
</feature>
<name>G7J7A7_MEDTR</name>
<feature type="domain" description="TIR" evidence="8">
    <location>
        <begin position="10"/>
        <end position="176"/>
    </location>
</feature>
<dbReference type="ExpressionAtlas" id="G7J7A7">
    <property type="expression patterns" value="differential"/>
</dbReference>
<dbReference type="EMBL" id="CM001219">
    <property type="protein sequence ID" value="AES71667.2"/>
    <property type="molecule type" value="Genomic_DNA"/>
</dbReference>
<dbReference type="Gene3D" id="3.40.50.10140">
    <property type="entry name" value="Toll/interleukin-1 receptor homology (TIR) domain"/>
    <property type="match status" value="2"/>
</dbReference>
<dbReference type="InterPro" id="IPR002182">
    <property type="entry name" value="NB-ARC"/>
</dbReference>
<reference evidence="9 11" key="2">
    <citation type="journal article" date="2014" name="BMC Genomics">
        <title>An improved genome release (version Mt4.0) for the model legume Medicago truncatula.</title>
        <authorList>
            <person name="Tang H."/>
            <person name="Krishnakumar V."/>
            <person name="Bidwell S."/>
            <person name="Rosen B."/>
            <person name="Chan A."/>
            <person name="Zhou S."/>
            <person name="Gentzbittel L."/>
            <person name="Childs K.L."/>
            <person name="Yandell M."/>
            <person name="Gundlach H."/>
            <person name="Mayer K.F."/>
            <person name="Schwartz D.C."/>
            <person name="Town C.D."/>
        </authorList>
    </citation>
    <scope>GENOME REANNOTATION</scope>
    <source>
        <strain evidence="10 11">cv. Jemalong A17</strain>
    </source>
</reference>
<evidence type="ECO:0000313" key="9">
    <source>
        <dbReference type="EMBL" id="AES71667.2"/>
    </source>
</evidence>
<evidence type="ECO:0000256" key="1">
    <source>
        <dbReference type="ARBA" id="ARBA00011982"/>
    </source>
</evidence>
<dbReference type="FunFam" id="3.40.50.10140:FF:000007">
    <property type="entry name" value="Disease resistance protein (TIR-NBS-LRR class)"/>
    <property type="match status" value="2"/>
</dbReference>
<proteinExistence type="predicted"/>
<dbReference type="InterPro" id="IPR027417">
    <property type="entry name" value="P-loop_NTPase"/>
</dbReference>
<dbReference type="InterPro" id="IPR042197">
    <property type="entry name" value="Apaf_helical"/>
</dbReference>
<dbReference type="Gene3D" id="3.40.50.300">
    <property type="entry name" value="P-loop containing nucleotide triphosphate hydrolases"/>
    <property type="match status" value="2"/>
</dbReference>
<dbReference type="GO" id="GO:0006952">
    <property type="term" value="P:defense response"/>
    <property type="evidence" value="ECO:0007669"/>
    <property type="project" value="UniProtKB-KW"/>
</dbReference>
<dbReference type="EC" id="3.2.2.6" evidence="1"/>
<keyword evidence="4" id="KW-0378">Hydrolase</keyword>
<dbReference type="SUPFAM" id="SSF52200">
    <property type="entry name" value="Toll/Interleukin receptor TIR domain"/>
    <property type="match status" value="2"/>
</dbReference>
<organism evidence="9 11">
    <name type="scientific">Medicago truncatula</name>
    <name type="common">Barrel medic</name>
    <name type="synonym">Medicago tribuloides</name>
    <dbReference type="NCBI Taxonomy" id="3880"/>
    <lineage>
        <taxon>Eukaryota</taxon>
        <taxon>Viridiplantae</taxon>
        <taxon>Streptophyta</taxon>
        <taxon>Embryophyta</taxon>
        <taxon>Tracheophyta</taxon>
        <taxon>Spermatophyta</taxon>
        <taxon>Magnoliopsida</taxon>
        <taxon>eudicotyledons</taxon>
        <taxon>Gunneridae</taxon>
        <taxon>Pentapetalae</taxon>
        <taxon>rosids</taxon>
        <taxon>fabids</taxon>
        <taxon>Fabales</taxon>
        <taxon>Fabaceae</taxon>
        <taxon>Papilionoideae</taxon>
        <taxon>50 kb inversion clade</taxon>
        <taxon>NPAAA clade</taxon>
        <taxon>Hologalegina</taxon>
        <taxon>IRL clade</taxon>
        <taxon>Trifolieae</taxon>
        <taxon>Medicago</taxon>
    </lineage>
</organism>
<dbReference type="SMART" id="SM00255">
    <property type="entry name" value="TIR"/>
    <property type="match status" value="2"/>
</dbReference>
<keyword evidence="5" id="KW-0611">Plant defense</keyword>
<dbReference type="GO" id="GO:0043531">
    <property type="term" value="F:ADP binding"/>
    <property type="evidence" value="ECO:0007669"/>
    <property type="project" value="InterPro"/>
</dbReference>
<keyword evidence="2" id="KW-0433">Leucine-rich repeat</keyword>
<dbReference type="PaxDb" id="3880-AES71667"/>
<dbReference type="PRINTS" id="PR00364">
    <property type="entry name" value="DISEASERSIST"/>
</dbReference>
<dbReference type="SUPFAM" id="SSF52540">
    <property type="entry name" value="P-loop containing nucleoside triphosphate hydrolases"/>
    <property type="match status" value="2"/>
</dbReference>
<reference evidence="9 11" key="1">
    <citation type="journal article" date="2011" name="Nature">
        <title>The Medicago genome provides insight into the evolution of rhizobial symbioses.</title>
        <authorList>
            <person name="Young N.D."/>
            <person name="Debelle F."/>
            <person name="Oldroyd G.E."/>
            <person name="Geurts R."/>
            <person name="Cannon S.B."/>
            <person name="Udvardi M.K."/>
            <person name="Benedito V.A."/>
            <person name="Mayer K.F."/>
            <person name="Gouzy J."/>
            <person name="Schoof H."/>
            <person name="Van de Peer Y."/>
            <person name="Proost S."/>
            <person name="Cook D.R."/>
            <person name="Meyers B.C."/>
            <person name="Spannagl M."/>
            <person name="Cheung F."/>
            <person name="De Mita S."/>
            <person name="Krishnakumar V."/>
            <person name="Gundlach H."/>
            <person name="Zhou S."/>
            <person name="Mudge J."/>
            <person name="Bharti A.K."/>
            <person name="Murray J.D."/>
            <person name="Naoumkina M.A."/>
            <person name="Rosen B."/>
            <person name="Silverstein K.A."/>
            <person name="Tang H."/>
            <person name="Rombauts S."/>
            <person name="Zhao P.X."/>
            <person name="Zhou P."/>
            <person name="Barbe V."/>
            <person name="Bardou P."/>
            <person name="Bechner M."/>
            <person name="Bellec A."/>
            <person name="Berger A."/>
            <person name="Berges H."/>
            <person name="Bidwell S."/>
            <person name="Bisseling T."/>
            <person name="Choisne N."/>
            <person name="Couloux A."/>
            <person name="Denny R."/>
            <person name="Deshpande S."/>
            <person name="Dai X."/>
            <person name="Doyle J.J."/>
            <person name="Dudez A.M."/>
            <person name="Farmer A.D."/>
            <person name="Fouteau S."/>
            <person name="Franken C."/>
            <person name="Gibelin C."/>
            <person name="Gish J."/>
            <person name="Goldstein S."/>
            <person name="Gonzalez A.J."/>
            <person name="Green P.J."/>
            <person name="Hallab A."/>
            <person name="Hartog M."/>
            <person name="Hua A."/>
            <person name="Humphray S.J."/>
            <person name="Jeong D.H."/>
            <person name="Jing Y."/>
            <person name="Jocker A."/>
            <person name="Kenton S.M."/>
            <person name="Kim D.J."/>
            <person name="Klee K."/>
            <person name="Lai H."/>
            <person name="Lang C."/>
            <person name="Lin S."/>
            <person name="Macmil S.L."/>
            <person name="Magdelenat G."/>
            <person name="Matthews L."/>
            <person name="McCorrison J."/>
            <person name="Monaghan E.L."/>
            <person name="Mun J.H."/>
            <person name="Najar F.Z."/>
            <person name="Nicholson C."/>
            <person name="Noirot C."/>
            <person name="O'Bleness M."/>
            <person name="Paule C.R."/>
            <person name="Poulain J."/>
            <person name="Prion F."/>
            <person name="Qin B."/>
            <person name="Qu C."/>
            <person name="Retzel E.F."/>
            <person name="Riddle C."/>
            <person name="Sallet E."/>
            <person name="Samain S."/>
            <person name="Samson N."/>
            <person name="Sanders I."/>
            <person name="Saurat O."/>
            <person name="Scarpelli C."/>
            <person name="Schiex T."/>
            <person name="Segurens B."/>
            <person name="Severin A.J."/>
            <person name="Sherrier D.J."/>
            <person name="Shi R."/>
            <person name="Sims S."/>
            <person name="Singer S.R."/>
            <person name="Sinharoy S."/>
            <person name="Sterck L."/>
            <person name="Viollet A."/>
            <person name="Wang B.B."/>
            <person name="Wang K."/>
            <person name="Wang M."/>
            <person name="Wang X."/>
            <person name="Warfsmann J."/>
            <person name="Weissenbach J."/>
            <person name="White D.D."/>
            <person name="White J.D."/>
            <person name="Wiley G.B."/>
            <person name="Wincker P."/>
            <person name="Xing Y."/>
            <person name="Yang L."/>
            <person name="Yao Z."/>
            <person name="Ying F."/>
            <person name="Zhai J."/>
            <person name="Zhou L."/>
            <person name="Zuber A."/>
            <person name="Denarie J."/>
            <person name="Dixon R.A."/>
            <person name="May G.D."/>
            <person name="Schwartz D.C."/>
            <person name="Rogers J."/>
            <person name="Quetier F."/>
            <person name="Town C.D."/>
            <person name="Roe B.A."/>
        </authorList>
    </citation>
    <scope>NUCLEOTIDE SEQUENCE [LARGE SCALE GENOMIC DNA]</scope>
    <source>
        <strain evidence="9">A17</strain>
        <strain evidence="10 11">cv. Jemalong A17</strain>
    </source>
</reference>
<dbReference type="InterPro" id="IPR036390">
    <property type="entry name" value="WH_DNA-bd_sf"/>
</dbReference>
<dbReference type="SUPFAM" id="SSF46785">
    <property type="entry name" value="Winged helix' DNA-binding domain"/>
    <property type="match status" value="1"/>
</dbReference>
<accession>G7J7A7</accession>
<evidence type="ECO:0000256" key="3">
    <source>
        <dbReference type="ARBA" id="ARBA00022737"/>
    </source>
</evidence>
<dbReference type="Pfam" id="PF01582">
    <property type="entry name" value="TIR"/>
    <property type="match status" value="2"/>
</dbReference>